<accession>A0A8X6TUZ5</accession>
<dbReference type="InterPro" id="IPR036691">
    <property type="entry name" value="Endo/exonu/phosph_ase_sf"/>
</dbReference>
<comment type="caution">
    <text evidence="1">The sequence shown here is derived from an EMBL/GenBank/DDBJ whole genome shotgun (WGS) entry which is preliminary data.</text>
</comment>
<evidence type="ECO:0000313" key="1">
    <source>
        <dbReference type="EMBL" id="GFT59360.1"/>
    </source>
</evidence>
<dbReference type="AlphaFoldDB" id="A0A8X6TUZ5"/>
<dbReference type="Gene3D" id="3.60.10.10">
    <property type="entry name" value="Endonuclease/exonuclease/phosphatase"/>
    <property type="match status" value="1"/>
</dbReference>
<dbReference type="SUPFAM" id="SSF56219">
    <property type="entry name" value="DNase I-like"/>
    <property type="match status" value="1"/>
</dbReference>
<dbReference type="Proteomes" id="UP000887013">
    <property type="component" value="Unassembled WGS sequence"/>
</dbReference>
<evidence type="ECO:0000313" key="2">
    <source>
        <dbReference type="Proteomes" id="UP000887013"/>
    </source>
</evidence>
<gene>
    <name evidence="1" type="ORF">NPIL_132361</name>
</gene>
<dbReference type="EMBL" id="BMAW01067356">
    <property type="protein sequence ID" value="GFT59360.1"/>
    <property type="molecule type" value="Genomic_DNA"/>
</dbReference>
<dbReference type="OrthoDB" id="8933328at2759"/>
<reference evidence="1" key="1">
    <citation type="submission" date="2020-08" db="EMBL/GenBank/DDBJ databases">
        <title>Multicomponent nature underlies the extraordinary mechanical properties of spider dragline silk.</title>
        <authorList>
            <person name="Kono N."/>
            <person name="Nakamura H."/>
            <person name="Mori M."/>
            <person name="Yoshida Y."/>
            <person name="Ohtoshi R."/>
            <person name="Malay A.D."/>
            <person name="Moran D.A.P."/>
            <person name="Tomita M."/>
            <person name="Numata K."/>
            <person name="Arakawa K."/>
        </authorList>
    </citation>
    <scope>NUCLEOTIDE SEQUENCE</scope>
</reference>
<protein>
    <submittedName>
        <fullName evidence="1">Uncharacterized protein</fullName>
    </submittedName>
</protein>
<keyword evidence="2" id="KW-1185">Reference proteome</keyword>
<organism evidence="1 2">
    <name type="scientific">Nephila pilipes</name>
    <name type="common">Giant wood spider</name>
    <name type="synonym">Nephila maculata</name>
    <dbReference type="NCBI Taxonomy" id="299642"/>
    <lineage>
        <taxon>Eukaryota</taxon>
        <taxon>Metazoa</taxon>
        <taxon>Ecdysozoa</taxon>
        <taxon>Arthropoda</taxon>
        <taxon>Chelicerata</taxon>
        <taxon>Arachnida</taxon>
        <taxon>Araneae</taxon>
        <taxon>Araneomorphae</taxon>
        <taxon>Entelegynae</taxon>
        <taxon>Araneoidea</taxon>
        <taxon>Nephilidae</taxon>
        <taxon>Nephila</taxon>
    </lineage>
</organism>
<proteinExistence type="predicted"/>
<name>A0A8X6TUZ5_NEPPI</name>
<sequence>MDNAVYQDCDNATASGEVNMPQAEVWAHGGKENNVHIACHQETKNPNLKFTIKGYTTLRKDRKDRSRGGLVFLIKSTVIKSREVSFPPNFQANSECSTEAYAIRVTLSQKEVTIVNTYHPDNTNIDVDLLNSLVDKNSGT</sequence>